<keyword evidence="8" id="KW-1185">Reference proteome</keyword>
<dbReference type="GO" id="GO:0035720">
    <property type="term" value="P:intraciliary anterograde transport"/>
    <property type="evidence" value="ECO:0007669"/>
    <property type="project" value="TreeGrafter"/>
</dbReference>
<evidence type="ECO:0008006" key="9">
    <source>
        <dbReference type="Google" id="ProtNLM"/>
    </source>
</evidence>
<evidence type="ECO:0000256" key="2">
    <source>
        <dbReference type="ARBA" id="ARBA00007834"/>
    </source>
</evidence>
<accession>A0AAD5QEU8</accession>
<evidence type="ECO:0000256" key="6">
    <source>
        <dbReference type="SAM" id="MobiDB-lite"/>
    </source>
</evidence>
<feature type="compositionally biased region" description="Low complexity" evidence="6">
    <location>
        <begin position="1"/>
        <end position="25"/>
    </location>
</feature>
<dbReference type="InterPro" id="IPR011990">
    <property type="entry name" value="TPR-like_helical_dom_sf"/>
</dbReference>
<name>A0AAD5QEU8_PYTIN</name>
<reference evidence="7" key="1">
    <citation type="submission" date="2021-12" db="EMBL/GenBank/DDBJ databases">
        <title>Prjna785345.</title>
        <authorList>
            <person name="Rujirawat T."/>
            <person name="Krajaejun T."/>
        </authorList>
    </citation>
    <scope>NUCLEOTIDE SEQUENCE</scope>
    <source>
        <strain evidence="7">Pi057C3</strain>
    </source>
</reference>
<feature type="region of interest" description="Disordered" evidence="6">
    <location>
        <begin position="1"/>
        <end position="28"/>
    </location>
</feature>
<comment type="caution">
    <text evidence="7">The sequence shown here is derived from an EMBL/GenBank/DDBJ whole genome shotgun (WGS) entry which is preliminary data.</text>
</comment>
<dbReference type="GO" id="GO:0036064">
    <property type="term" value="C:ciliary basal body"/>
    <property type="evidence" value="ECO:0007669"/>
    <property type="project" value="TreeGrafter"/>
</dbReference>
<comment type="similarity">
    <text evidence="2">Belongs to the IFT56 family.</text>
</comment>
<dbReference type="GO" id="GO:0120170">
    <property type="term" value="F:intraciliary transport particle B binding"/>
    <property type="evidence" value="ECO:0007669"/>
    <property type="project" value="TreeGrafter"/>
</dbReference>
<dbReference type="Gene3D" id="1.25.40.10">
    <property type="entry name" value="Tetratricopeptide repeat domain"/>
    <property type="match status" value="3"/>
</dbReference>
<dbReference type="PANTHER" id="PTHR14781:SF0">
    <property type="entry name" value="INTRAFLAGELLAR TRANSPORT PROTEIN 56"/>
    <property type="match status" value="1"/>
</dbReference>
<dbReference type="GO" id="GO:0035735">
    <property type="term" value="P:intraciliary transport involved in cilium assembly"/>
    <property type="evidence" value="ECO:0007669"/>
    <property type="project" value="TreeGrafter"/>
</dbReference>
<sequence length="606" mass="69268">MYVARRSSNGGSASAKPPSSRARPNVAANPSEGLGFDAFLQRRDYVGALTLLRLEDRELFASQLKRNTSDGTYRLWWTAYCHFQLGAYAEALDTYEKLLESPPSDVDPQTRERDQWRLSRACCLYLLGRYEDAEREALLSTRDPLCTRLLYVLAHRRGNGDQVLLDRYQRLSSESLEDQLALAFTSFVSRNFQDAVDIYKKQLLQHRDRATALHVYLAMCYFSMDYNDVSLELLAVYLETHPDSFVARNLKASNQFRLYSGVEAAEELESFRQRFPSHPCTQEGTLLQAEDMGIRSMYRHNKAIFAEAISSAQRVEGAPVTTALLSPLVDHIPEARMNLVLSFLHRHEYREAFALMEDQEPVTPLEHIVKGVLHAMIGEQTGSKEHIFLAEKYLHAVGSSPQECDTIPGRQSMASYFLLRKEFPEANVYLSSIATYLISNDAFNYNYGVSLAASGQFQEAEDVLLRVQSPKLRKSLVYTSWLARSYIRNTRNAHQAWELYLKMDDTADAFKLLQLIANEYYRSRAFFLAVKSFDVLERLDPDPEYWEAKRGACLGYFQQLACGEEPMNLARAEEVLRLLMASKNVVESNRLGTMLRKWLQSVPSSR</sequence>
<gene>
    <name evidence="7" type="ORF">P43SY_002197</name>
</gene>
<comment type="subcellular location">
    <subcellularLocation>
        <location evidence="1">Cell projection</location>
        <location evidence="1">Cilium</location>
    </subcellularLocation>
</comment>
<keyword evidence="4" id="KW-0802">TPR repeat</keyword>
<evidence type="ECO:0000256" key="5">
    <source>
        <dbReference type="ARBA" id="ARBA00023273"/>
    </source>
</evidence>
<dbReference type="GO" id="GO:0030992">
    <property type="term" value="C:intraciliary transport particle B"/>
    <property type="evidence" value="ECO:0007669"/>
    <property type="project" value="TreeGrafter"/>
</dbReference>
<dbReference type="Pfam" id="PF13432">
    <property type="entry name" value="TPR_16"/>
    <property type="match status" value="1"/>
</dbReference>
<evidence type="ECO:0000256" key="3">
    <source>
        <dbReference type="ARBA" id="ARBA00022737"/>
    </source>
</evidence>
<organism evidence="7 8">
    <name type="scientific">Pythium insidiosum</name>
    <name type="common">Pythiosis disease agent</name>
    <dbReference type="NCBI Taxonomy" id="114742"/>
    <lineage>
        <taxon>Eukaryota</taxon>
        <taxon>Sar</taxon>
        <taxon>Stramenopiles</taxon>
        <taxon>Oomycota</taxon>
        <taxon>Peronosporomycetes</taxon>
        <taxon>Pythiales</taxon>
        <taxon>Pythiaceae</taxon>
        <taxon>Pythium</taxon>
    </lineage>
</organism>
<evidence type="ECO:0000256" key="1">
    <source>
        <dbReference type="ARBA" id="ARBA00004138"/>
    </source>
</evidence>
<protein>
    <recommendedName>
        <fullName evidence="9">Intraflagellar transport protein 56</fullName>
    </recommendedName>
</protein>
<dbReference type="GO" id="GO:0097546">
    <property type="term" value="C:ciliary base"/>
    <property type="evidence" value="ECO:0007669"/>
    <property type="project" value="TreeGrafter"/>
</dbReference>
<dbReference type="Proteomes" id="UP001209570">
    <property type="component" value="Unassembled WGS sequence"/>
</dbReference>
<evidence type="ECO:0000313" key="8">
    <source>
        <dbReference type="Proteomes" id="UP001209570"/>
    </source>
</evidence>
<dbReference type="AlphaFoldDB" id="A0AAD5QEU8"/>
<dbReference type="PANTHER" id="PTHR14781">
    <property type="entry name" value="INTRAFLAGELLAR TRANSPORT PROTEIN 56"/>
    <property type="match status" value="1"/>
</dbReference>
<dbReference type="InterPro" id="IPR030511">
    <property type="entry name" value="TTC26"/>
</dbReference>
<keyword evidence="3" id="KW-0677">Repeat</keyword>
<proteinExistence type="inferred from homology"/>
<keyword evidence="5" id="KW-0966">Cell projection</keyword>
<dbReference type="EMBL" id="JAKCXM010000006">
    <property type="protein sequence ID" value="KAJ0409063.1"/>
    <property type="molecule type" value="Genomic_DNA"/>
</dbReference>
<evidence type="ECO:0000256" key="4">
    <source>
        <dbReference type="ARBA" id="ARBA00022803"/>
    </source>
</evidence>
<dbReference type="SUPFAM" id="SSF48452">
    <property type="entry name" value="TPR-like"/>
    <property type="match status" value="2"/>
</dbReference>
<evidence type="ECO:0000313" key="7">
    <source>
        <dbReference type="EMBL" id="KAJ0409063.1"/>
    </source>
</evidence>